<proteinExistence type="predicted"/>
<name>A0AA37WFC7_9BACT</name>
<evidence type="ECO:0000313" key="2">
    <source>
        <dbReference type="EMBL" id="GLR18447.1"/>
    </source>
</evidence>
<keyword evidence="3" id="KW-1185">Reference proteome</keyword>
<dbReference type="AlphaFoldDB" id="A0AA37WFC7"/>
<accession>A0AA37WFC7</accession>
<dbReference type="InterPro" id="IPR046217">
    <property type="entry name" value="DUF6250"/>
</dbReference>
<sequence length="247" mass="28243">MQQHINSIILITKLAIILVLVNGCISNTKVIQLSETHKVSGKLIYQNDFDDLSDWKVEQVPGGKVEIIDGKLEITDVGGCTIWSRKQFSGPIIIEYDVFIIKDGGPRDRVSDLNCFWMAIDPDHPDDLFANSDKRGGRFTNYDSLRLYYTGMGGHNNTKTRFRRYDGQGNKPLLPEHDLSDEKYLLEANKPYTVKILSSGGIIQYYRDDMLVFDFKDDSPYSSGHFGFRTVDNHMTIDNFKVYQILK</sequence>
<dbReference type="Gene3D" id="2.60.120.200">
    <property type="match status" value="1"/>
</dbReference>
<gene>
    <name evidence="2" type="ORF">GCM10007940_30630</name>
</gene>
<comment type="caution">
    <text evidence="2">The sequence shown here is derived from an EMBL/GenBank/DDBJ whole genome shotgun (WGS) entry which is preliminary data.</text>
</comment>
<dbReference type="InterPro" id="IPR013320">
    <property type="entry name" value="ConA-like_dom_sf"/>
</dbReference>
<organism evidence="2 3">
    <name type="scientific">Portibacter lacus</name>
    <dbReference type="NCBI Taxonomy" id="1099794"/>
    <lineage>
        <taxon>Bacteria</taxon>
        <taxon>Pseudomonadati</taxon>
        <taxon>Bacteroidota</taxon>
        <taxon>Saprospiria</taxon>
        <taxon>Saprospirales</taxon>
        <taxon>Haliscomenobacteraceae</taxon>
        <taxon>Portibacter</taxon>
    </lineage>
</organism>
<dbReference type="RefSeq" id="WP_235293809.1">
    <property type="nucleotide sequence ID" value="NZ_BSOH01000020.1"/>
</dbReference>
<dbReference type="Proteomes" id="UP001156666">
    <property type="component" value="Unassembled WGS sequence"/>
</dbReference>
<protein>
    <recommendedName>
        <fullName evidence="1">DUF6250 domain-containing protein</fullName>
    </recommendedName>
</protein>
<evidence type="ECO:0000259" key="1">
    <source>
        <dbReference type="Pfam" id="PF19763"/>
    </source>
</evidence>
<dbReference type="SUPFAM" id="SSF49899">
    <property type="entry name" value="Concanavalin A-like lectins/glucanases"/>
    <property type="match status" value="1"/>
</dbReference>
<dbReference type="Pfam" id="PF19763">
    <property type="entry name" value="DUF6250"/>
    <property type="match status" value="1"/>
</dbReference>
<dbReference type="GO" id="GO:0004553">
    <property type="term" value="F:hydrolase activity, hydrolyzing O-glycosyl compounds"/>
    <property type="evidence" value="ECO:0007669"/>
    <property type="project" value="UniProtKB-ARBA"/>
</dbReference>
<evidence type="ECO:0000313" key="3">
    <source>
        <dbReference type="Proteomes" id="UP001156666"/>
    </source>
</evidence>
<reference evidence="2" key="2">
    <citation type="submission" date="2023-01" db="EMBL/GenBank/DDBJ databases">
        <title>Draft genome sequence of Portibacter lacus strain NBRC 108769.</title>
        <authorList>
            <person name="Sun Q."/>
            <person name="Mori K."/>
        </authorList>
    </citation>
    <scope>NUCLEOTIDE SEQUENCE</scope>
    <source>
        <strain evidence="2">NBRC 108769</strain>
    </source>
</reference>
<feature type="domain" description="DUF6250" evidence="1">
    <location>
        <begin position="74"/>
        <end position="240"/>
    </location>
</feature>
<reference evidence="2" key="1">
    <citation type="journal article" date="2014" name="Int. J. Syst. Evol. Microbiol.">
        <title>Complete genome sequence of Corynebacterium casei LMG S-19264T (=DSM 44701T), isolated from a smear-ripened cheese.</title>
        <authorList>
            <consortium name="US DOE Joint Genome Institute (JGI-PGF)"/>
            <person name="Walter F."/>
            <person name="Albersmeier A."/>
            <person name="Kalinowski J."/>
            <person name="Ruckert C."/>
        </authorList>
    </citation>
    <scope>NUCLEOTIDE SEQUENCE</scope>
    <source>
        <strain evidence="2">NBRC 108769</strain>
    </source>
</reference>
<dbReference type="GO" id="GO:0005975">
    <property type="term" value="P:carbohydrate metabolic process"/>
    <property type="evidence" value="ECO:0007669"/>
    <property type="project" value="UniProtKB-ARBA"/>
</dbReference>
<dbReference type="EMBL" id="BSOH01000020">
    <property type="protein sequence ID" value="GLR18447.1"/>
    <property type="molecule type" value="Genomic_DNA"/>
</dbReference>